<evidence type="ECO:0000256" key="4">
    <source>
        <dbReference type="ARBA" id="ARBA00022679"/>
    </source>
</evidence>
<keyword evidence="8" id="KW-1185">Reference proteome</keyword>
<gene>
    <name evidence="7" type="ORF">CYMTET_56941</name>
</gene>
<keyword evidence="4" id="KW-0808">Transferase</keyword>
<feature type="domain" description="Aminotransferase class I/classII large" evidence="6">
    <location>
        <begin position="141"/>
        <end position="495"/>
    </location>
</feature>
<dbReference type="Pfam" id="PF00155">
    <property type="entry name" value="Aminotran_1_2"/>
    <property type="match status" value="1"/>
</dbReference>
<sequence>MQRSKADRQVLAAYRYFPSIRDPTRRWNTAYWSLSSHQMASYTAPRMRSLCSLRLVSRQPSSSVSLRQALRDERTKGPMQFNRCRCEDSGASHHKLTVAAATGDVPPLEASRRSAIASFKVMDVVAQADELMREGRDIYHMEVGQPQSSAPEAAVRAANSAMLSDRCGYTAARGEMPLREAIAGMYGETYGDAAAIGPQHVHVTPGSSGAFSLAFIAAFDVGDAVAVASSSYPCYRNILTALGIDVVTIPVNARYVVTALELETAQAKRAAAGMPPIKGLVLSSPGNPTGAMLTPEELRDLCALCDATACQFVSDEIYHGISYTGAPRAASALEFTRKAIVINSFSKFYSMTGWRLGWLVVPDHLDSCIDALNQNMNVSAPTLAQRAAVAALHAEAAPELLGHIDRYAINRTIVLDSLAEMGLTDVSPAEGAFYVYVNLQAEGVTDSAALCSALLNEAGVAIVPGVDFEEPGSGKGERSVRLSYPGSTEDIQQAMSLFQHWWSTSSTAMALRGQVKA</sequence>
<dbReference type="InterPro" id="IPR015421">
    <property type="entry name" value="PyrdxlP-dep_Trfase_major"/>
</dbReference>
<dbReference type="GO" id="GO:0006520">
    <property type="term" value="P:amino acid metabolic process"/>
    <property type="evidence" value="ECO:0007669"/>
    <property type="project" value="InterPro"/>
</dbReference>
<name>A0AAE0B9X6_9CHLO</name>
<evidence type="ECO:0000259" key="6">
    <source>
        <dbReference type="Pfam" id="PF00155"/>
    </source>
</evidence>
<protein>
    <recommendedName>
        <fullName evidence="6">Aminotransferase class I/classII large domain-containing protein</fullName>
    </recommendedName>
</protein>
<dbReference type="Proteomes" id="UP001190700">
    <property type="component" value="Unassembled WGS sequence"/>
</dbReference>
<reference evidence="7 8" key="1">
    <citation type="journal article" date="2015" name="Genome Biol. Evol.">
        <title>Comparative Genomics of a Bacterivorous Green Alga Reveals Evolutionary Causalities and Consequences of Phago-Mixotrophic Mode of Nutrition.</title>
        <authorList>
            <person name="Burns J.A."/>
            <person name="Paasch A."/>
            <person name="Narechania A."/>
            <person name="Kim E."/>
        </authorList>
    </citation>
    <scope>NUCLEOTIDE SEQUENCE [LARGE SCALE GENOMIC DNA]</scope>
    <source>
        <strain evidence="7 8">PLY_AMNH</strain>
    </source>
</reference>
<dbReference type="PANTHER" id="PTHR46383">
    <property type="entry name" value="ASPARTATE AMINOTRANSFERASE"/>
    <property type="match status" value="1"/>
</dbReference>
<keyword evidence="3" id="KW-0032">Aminotransferase</keyword>
<comment type="caution">
    <text evidence="7">The sequence shown here is derived from an EMBL/GenBank/DDBJ whole genome shotgun (WGS) entry which is preliminary data.</text>
</comment>
<dbReference type="Gene3D" id="3.40.640.10">
    <property type="entry name" value="Type I PLP-dependent aspartate aminotransferase-like (Major domain)"/>
    <property type="match status" value="1"/>
</dbReference>
<dbReference type="SUPFAM" id="SSF53383">
    <property type="entry name" value="PLP-dependent transferases"/>
    <property type="match status" value="1"/>
</dbReference>
<comment type="similarity">
    <text evidence="2">Belongs to the class-I pyridoxal-phosphate-dependent aminotransferase family.</text>
</comment>
<dbReference type="EMBL" id="LGRX02035923">
    <property type="protein sequence ID" value="KAK3232723.1"/>
    <property type="molecule type" value="Genomic_DNA"/>
</dbReference>
<dbReference type="AlphaFoldDB" id="A0AAE0B9X6"/>
<evidence type="ECO:0000256" key="1">
    <source>
        <dbReference type="ARBA" id="ARBA00001933"/>
    </source>
</evidence>
<comment type="cofactor">
    <cofactor evidence="1">
        <name>pyridoxal 5'-phosphate</name>
        <dbReference type="ChEBI" id="CHEBI:597326"/>
    </cofactor>
</comment>
<dbReference type="GO" id="GO:0030170">
    <property type="term" value="F:pyridoxal phosphate binding"/>
    <property type="evidence" value="ECO:0007669"/>
    <property type="project" value="InterPro"/>
</dbReference>
<dbReference type="CDD" id="cd00609">
    <property type="entry name" value="AAT_like"/>
    <property type="match status" value="1"/>
</dbReference>
<dbReference type="InterPro" id="IPR015424">
    <property type="entry name" value="PyrdxlP-dep_Trfase"/>
</dbReference>
<dbReference type="PROSITE" id="PS00105">
    <property type="entry name" value="AA_TRANSFER_CLASS_1"/>
    <property type="match status" value="1"/>
</dbReference>
<evidence type="ECO:0000256" key="5">
    <source>
        <dbReference type="ARBA" id="ARBA00022898"/>
    </source>
</evidence>
<dbReference type="GO" id="GO:0008483">
    <property type="term" value="F:transaminase activity"/>
    <property type="evidence" value="ECO:0007669"/>
    <property type="project" value="UniProtKB-KW"/>
</dbReference>
<evidence type="ECO:0000313" key="8">
    <source>
        <dbReference type="Proteomes" id="UP001190700"/>
    </source>
</evidence>
<evidence type="ECO:0000313" key="7">
    <source>
        <dbReference type="EMBL" id="KAK3232723.1"/>
    </source>
</evidence>
<evidence type="ECO:0000256" key="2">
    <source>
        <dbReference type="ARBA" id="ARBA00007441"/>
    </source>
</evidence>
<keyword evidence="5" id="KW-0663">Pyridoxal phosphate</keyword>
<dbReference type="PANTHER" id="PTHR46383:SF2">
    <property type="entry name" value="AMINOTRANSFERASE"/>
    <property type="match status" value="1"/>
</dbReference>
<proteinExistence type="inferred from homology"/>
<organism evidence="7 8">
    <name type="scientific">Cymbomonas tetramitiformis</name>
    <dbReference type="NCBI Taxonomy" id="36881"/>
    <lineage>
        <taxon>Eukaryota</taxon>
        <taxon>Viridiplantae</taxon>
        <taxon>Chlorophyta</taxon>
        <taxon>Pyramimonadophyceae</taxon>
        <taxon>Pyramimonadales</taxon>
        <taxon>Pyramimonadaceae</taxon>
        <taxon>Cymbomonas</taxon>
    </lineage>
</organism>
<dbReference type="InterPro" id="IPR004838">
    <property type="entry name" value="NHTrfase_class1_PyrdxlP-BS"/>
</dbReference>
<evidence type="ECO:0000256" key="3">
    <source>
        <dbReference type="ARBA" id="ARBA00022576"/>
    </source>
</evidence>
<dbReference type="InterPro" id="IPR004839">
    <property type="entry name" value="Aminotransferase_I/II_large"/>
</dbReference>
<dbReference type="InterPro" id="IPR050596">
    <property type="entry name" value="AspAT/PAT-like"/>
</dbReference>
<accession>A0AAE0B9X6</accession>